<feature type="compositionally biased region" description="Basic and acidic residues" evidence="1">
    <location>
        <begin position="79"/>
        <end position="103"/>
    </location>
</feature>
<dbReference type="Proteomes" id="UP000250235">
    <property type="component" value="Unassembled WGS sequence"/>
</dbReference>
<evidence type="ECO:0000313" key="3">
    <source>
        <dbReference type="Proteomes" id="UP000250235"/>
    </source>
</evidence>
<proteinExistence type="predicted"/>
<organism evidence="2 3">
    <name type="scientific">Dorcoceras hygrometricum</name>
    <dbReference type="NCBI Taxonomy" id="472368"/>
    <lineage>
        <taxon>Eukaryota</taxon>
        <taxon>Viridiplantae</taxon>
        <taxon>Streptophyta</taxon>
        <taxon>Embryophyta</taxon>
        <taxon>Tracheophyta</taxon>
        <taxon>Spermatophyta</taxon>
        <taxon>Magnoliopsida</taxon>
        <taxon>eudicotyledons</taxon>
        <taxon>Gunneridae</taxon>
        <taxon>Pentapetalae</taxon>
        <taxon>asterids</taxon>
        <taxon>lamiids</taxon>
        <taxon>Lamiales</taxon>
        <taxon>Gesneriaceae</taxon>
        <taxon>Didymocarpoideae</taxon>
        <taxon>Trichosporeae</taxon>
        <taxon>Loxocarpinae</taxon>
        <taxon>Dorcoceras</taxon>
    </lineage>
</organism>
<dbReference type="EMBL" id="KV011907">
    <property type="protein sequence ID" value="KZV25267.1"/>
    <property type="molecule type" value="Genomic_DNA"/>
</dbReference>
<protein>
    <submittedName>
        <fullName evidence="2">Uncharacterized protein</fullName>
    </submittedName>
</protein>
<feature type="region of interest" description="Disordered" evidence="1">
    <location>
        <begin position="79"/>
        <end position="108"/>
    </location>
</feature>
<name>A0A2Z7B172_9LAMI</name>
<evidence type="ECO:0000313" key="2">
    <source>
        <dbReference type="EMBL" id="KZV25267.1"/>
    </source>
</evidence>
<keyword evidence="3" id="KW-1185">Reference proteome</keyword>
<reference evidence="2 3" key="1">
    <citation type="journal article" date="2015" name="Proc. Natl. Acad. Sci. U.S.A.">
        <title>The resurrection genome of Boea hygrometrica: A blueprint for survival of dehydration.</title>
        <authorList>
            <person name="Xiao L."/>
            <person name="Yang G."/>
            <person name="Zhang L."/>
            <person name="Yang X."/>
            <person name="Zhao S."/>
            <person name="Ji Z."/>
            <person name="Zhou Q."/>
            <person name="Hu M."/>
            <person name="Wang Y."/>
            <person name="Chen M."/>
            <person name="Xu Y."/>
            <person name="Jin H."/>
            <person name="Xiao X."/>
            <person name="Hu G."/>
            <person name="Bao F."/>
            <person name="Hu Y."/>
            <person name="Wan P."/>
            <person name="Li L."/>
            <person name="Deng X."/>
            <person name="Kuang T."/>
            <person name="Xiang C."/>
            <person name="Zhu J.K."/>
            <person name="Oliver M.J."/>
            <person name="He Y."/>
        </authorList>
    </citation>
    <scope>NUCLEOTIDE SEQUENCE [LARGE SCALE GENOMIC DNA]</scope>
    <source>
        <strain evidence="3">cv. XS01</strain>
    </source>
</reference>
<gene>
    <name evidence="2" type="ORF">F511_39354</name>
</gene>
<sequence length="135" mass="15396">MDVSLFYSFGLSMSDYACCCLGQSHDQQRNLGNLKKHTGNNTQAPEDIGVKPQYGEQYKQHKESNRLICKCYARDQGYKQNREPKDRDKSSTARSDQRKDRQCPRGILSTWELPTHLQYTVTDAKQTAPPAVAHS</sequence>
<accession>A0A2Z7B172</accession>
<dbReference type="AlphaFoldDB" id="A0A2Z7B172"/>
<evidence type="ECO:0000256" key="1">
    <source>
        <dbReference type="SAM" id="MobiDB-lite"/>
    </source>
</evidence>